<dbReference type="eggNOG" id="COG1131">
    <property type="taxonomic scope" value="Bacteria"/>
</dbReference>
<dbReference type="PANTHER" id="PTHR43038:SF3">
    <property type="entry name" value="ABC TRANSPORTER G FAMILY MEMBER 20 ISOFORM X1"/>
    <property type="match status" value="1"/>
</dbReference>
<dbReference type="RefSeq" id="WP_015884111.1">
    <property type="nucleotide sequence ID" value="NC_012669.1"/>
</dbReference>
<dbReference type="SMART" id="SM00382">
    <property type="entry name" value="AAA"/>
    <property type="match status" value="1"/>
</dbReference>
<dbReference type="Gene3D" id="3.40.50.300">
    <property type="entry name" value="P-loop containing nucleotide triphosphate hydrolases"/>
    <property type="match status" value="1"/>
</dbReference>
<evidence type="ECO:0000313" key="5">
    <source>
        <dbReference type="Proteomes" id="UP000007962"/>
    </source>
</evidence>
<dbReference type="EMBL" id="CP001618">
    <property type="protein sequence ID" value="ACQ81874.1"/>
    <property type="molecule type" value="Genomic_DNA"/>
</dbReference>
<protein>
    <submittedName>
        <fullName evidence="4">ABC transporter related</fullName>
    </submittedName>
</protein>
<dbReference type="STRING" id="471853.Bcav_3632"/>
<dbReference type="InterPro" id="IPR003593">
    <property type="entry name" value="AAA+_ATPase"/>
</dbReference>
<organism evidence="4 5">
    <name type="scientific">Beutenbergia cavernae (strain ATCC BAA-8 / DSM 12333 / CCUG 43141 / JCM 11478 / NBRC 16432 / NCIMB 13614 / HKI 0122)</name>
    <dbReference type="NCBI Taxonomy" id="471853"/>
    <lineage>
        <taxon>Bacteria</taxon>
        <taxon>Bacillati</taxon>
        <taxon>Actinomycetota</taxon>
        <taxon>Actinomycetes</taxon>
        <taxon>Micrococcales</taxon>
        <taxon>Beutenbergiaceae</taxon>
        <taxon>Beutenbergia</taxon>
    </lineage>
</organism>
<gene>
    <name evidence="4" type="ordered locus">Bcav_3632</name>
</gene>
<accession>C5C330</accession>
<evidence type="ECO:0000313" key="4">
    <source>
        <dbReference type="EMBL" id="ACQ81874.1"/>
    </source>
</evidence>
<dbReference type="GO" id="GO:0016887">
    <property type="term" value="F:ATP hydrolysis activity"/>
    <property type="evidence" value="ECO:0007669"/>
    <property type="project" value="InterPro"/>
</dbReference>
<keyword evidence="1" id="KW-0547">Nucleotide-binding</keyword>
<dbReference type="Proteomes" id="UP000007962">
    <property type="component" value="Chromosome"/>
</dbReference>
<dbReference type="PANTHER" id="PTHR43038">
    <property type="entry name" value="ATP-BINDING CASSETTE, SUB-FAMILY H, MEMBER 1"/>
    <property type="match status" value="1"/>
</dbReference>
<dbReference type="SUPFAM" id="SSF52540">
    <property type="entry name" value="P-loop containing nucleoside triphosphate hydrolases"/>
    <property type="match status" value="1"/>
</dbReference>
<dbReference type="AlphaFoldDB" id="C5C330"/>
<dbReference type="InterPro" id="IPR003439">
    <property type="entry name" value="ABC_transporter-like_ATP-bd"/>
</dbReference>
<dbReference type="PROSITE" id="PS50893">
    <property type="entry name" value="ABC_TRANSPORTER_2"/>
    <property type="match status" value="1"/>
</dbReference>
<dbReference type="GO" id="GO:0005524">
    <property type="term" value="F:ATP binding"/>
    <property type="evidence" value="ECO:0007669"/>
    <property type="project" value="UniProtKB-KW"/>
</dbReference>
<dbReference type="KEGG" id="bcv:Bcav_3632"/>
<evidence type="ECO:0000256" key="2">
    <source>
        <dbReference type="ARBA" id="ARBA00022840"/>
    </source>
</evidence>
<proteinExistence type="predicted"/>
<feature type="domain" description="ABC transporter" evidence="3">
    <location>
        <begin position="11"/>
        <end position="236"/>
    </location>
</feature>
<dbReference type="HOGENOM" id="CLU_000604_1_2_11"/>
<dbReference type="CDD" id="cd03230">
    <property type="entry name" value="ABC_DR_subfamily_A"/>
    <property type="match status" value="1"/>
</dbReference>
<evidence type="ECO:0000259" key="3">
    <source>
        <dbReference type="PROSITE" id="PS50893"/>
    </source>
</evidence>
<dbReference type="Pfam" id="PF00005">
    <property type="entry name" value="ABC_tran"/>
    <property type="match status" value="1"/>
</dbReference>
<dbReference type="InterPro" id="IPR027417">
    <property type="entry name" value="P-loop_NTPase"/>
</dbReference>
<dbReference type="OrthoDB" id="9804819at2"/>
<name>C5C330_BEUC1</name>
<evidence type="ECO:0000256" key="1">
    <source>
        <dbReference type="ARBA" id="ARBA00022741"/>
    </source>
</evidence>
<sequence>MVNSSGATTAVALEGVDVTRSGTHVLHGVDLAIPAGSITGLLGPSGAGKTTIMRTIMGVQAHVTGSVTVLGRAAGHPELRRLIGYRTQDPSVYADLTVGENLRYFASVLRLTDVAGEVDRALARVDLVSMRDRLTSRLSGGQHSRVTLAAALLGSPPLLVLDEPTVGLDPVLRDSLWTLFAELAAEGHTLLVSSHVMDEAQRCDRLVLVRDGRILADDSPEGLRAATGTPSVEDAFLALVQGGRHAA</sequence>
<keyword evidence="5" id="KW-1185">Reference proteome</keyword>
<keyword evidence="2" id="KW-0067">ATP-binding</keyword>
<reference evidence="4 5" key="1">
    <citation type="journal article" date="2009" name="Stand. Genomic Sci.">
        <title>Complete genome sequence of Beutenbergia cavernae type strain (HKI 0122).</title>
        <authorList>
            <person name="Land M."/>
            <person name="Pukall R."/>
            <person name="Abt B."/>
            <person name="Goker M."/>
            <person name="Rohde M."/>
            <person name="Glavina Del Rio T."/>
            <person name="Tice H."/>
            <person name="Copeland A."/>
            <person name="Cheng J.F."/>
            <person name="Lucas S."/>
            <person name="Chen F."/>
            <person name="Nolan M."/>
            <person name="Bruce D."/>
            <person name="Goodwin L."/>
            <person name="Pitluck S."/>
            <person name="Ivanova N."/>
            <person name="Mavromatis K."/>
            <person name="Ovchinnikova G."/>
            <person name="Pati A."/>
            <person name="Chen A."/>
            <person name="Palaniappan K."/>
            <person name="Hauser L."/>
            <person name="Chang Y.J."/>
            <person name="Jefferies C.C."/>
            <person name="Saunders E."/>
            <person name="Brettin T."/>
            <person name="Detter J.C."/>
            <person name="Han C."/>
            <person name="Chain P."/>
            <person name="Bristow J."/>
            <person name="Eisen J.A."/>
            <person name="Markowitz V."/>
            <person name="Hugenholtz P."/>
            <person name="Kyrpides N.C."/>
            <person name="Klenk H.P."/>
            <person name="Lapidus A."/>
        </authorList>
    </citation>
    <scope>NUCLEOTIDE SEQUENCE [LARGE SCALE GENOMIC DNA]</scope>
    <source>
        <strain evidence="5">ATCC BAA-8 / DSM 12333 / NBRC 16432</strain>
    </source>
</reference>